<dbReference type="SUPFAM" id="SSF53335">
    <property type="entry name" value="S-adenosyl-L-methionine-dependent methyltransferases"/>
    <property type="match status" value="1"/>
</dbReference>
<dbReference type="Gene3D" id="3.40.50.150">
    <property type="entry name" value="Vaccinia Virus protein VP39"/>
    <property type="match status" value="1"/>
</dbReference>
<organism evidence="2 3">
    <name type="scientific">Tilletia horrida</name>
    <dbReference type="NCBI Taxonomy" id="155126"/>
    <lineage>
        <taxon>Eukaryota</taxon>
        <taxon>Fungi</taxon>
        <taxon>Dikarya</taxon>
        <taxon>Basidiomycota</taxon>
        <taxon>Ustilaginomycotina</taxon>
        <taxon>Exobasidiomycetes</taxon>
        <taxon>Tilletiales</taxon>
        <taxon>Tilletiaceae</taxon>
        <taxon>Tilletia</taxon>
    </lineage>
</organism>
<protein>
    <submittedName>
        <fullName evidence="2">Uncharacterized protein</fullName>
    </submittedName>
</protein>
<accession>A0AAN6G822</accession>
<dbReference type="InterPro" id="IPR019410">
    <property type="entry name" value="Methyltransf_16"/>
</dbReference>
<sequence>MGIFYLSFQRAPPLSVRPNELLKVCLNLTNDLRSDSYFPPEAAVRLRLVWAVVLPSASGGGRRVQLLKNAPRAEMLWSDPASAFKVVEGLHAPPARALPRPSASASASEEEIFLAVFADVPSQAQSNASLGRPPSSKRRKKEERDGQGAAGGLGQVVEAVAEVEEDRLVWPVGQQDADGDADHFVPVLSGPIRFLRDEGKNNEGTGGGGKQNALLRLFRLPSSSPGAGPVDVLIQEETGFELDKHVWDAATHLLRLLTAPSHADRLTPSMQLLNRIAEAHREKRTFKIVELGAGTAIASIALAKWLQAELPAAQEADGAPAEPARVHFYLTDLEPALALMRSNLAWNHLTEASFLPPSSEPAQLPTSASSQAEPDTDSGPFTAGPAHRITLEPLVLNWIEPHLPEPLEPLSTRPDLILISDCTYNPTFYPALLSTIRTLALDHPTRIRSKSESSGRKEGVCVLAKKHRHEDEMELWHYMRDHGLRFQLVDGETHYEDEEGRGRGAESGVGLEQWGIWEVQCK</sequence>
<dbReference type="Proteomes" id="UP001176521">
    <property type="component" value="Unassembled WGS sequence"/>
</dbReference>
<dbReference type="AlphaFoldDB" id="A0AAN6G822"/>
<dbReference type="InterPro" id="IPR029063">
    <property type="entry name" value="SAM-dependent_MTases_sf"/>
</dbReference>
<keyword evidence="3" id="KW-1185">Reference proteome</keyword>
<feature type="compositionally biased region" description="Polar residues" evidence="1">
    <location>
        <begin position="360"/>
        <end position="373"/>
    </location>
</feature>
<dbReference type="PANTHER" id="PTHR14614">
    <property type="entry name" value="HEPATOCELLULAR CARCINOMA-ASSOCIATED ANTIGEN"/>
    <property type="match status" value="1"/>
</dbReference>
<comment type="caution">
    <text evidence="2">The sequence shown here is derived from an EMBL/GenBank/DDBJ whole genome shotgun (WGS) entry which is preliminary data.</text>
</comment>
<dbReference type="GO" id="GO:0005829">
    <property type="term" value="C:cytosol"/>
    <property type="evidence" value="ECO:0007669"/>
    <property type="project" value="TreeGrafter"/>
</dbReference>
<evidence type="ECO:0000313" key="3">
    <source>
        <dbReference type="Proteomes" id="UP001176521"/>
    </source>
</evidence>
<name>A0AAN6G822_9BASI</name>
<dbReference type="Pfam" id="PF10294">
    <property type="entry name" value="Methyltransf_16"/>
    <property type="match status" value="2"/>
</dbReference>
<dbReference type="EMBL" id="JAPDMQ010000364">
    <property type="protein sequence ID" value="KAK0526177.1"/>
    <property type="molecule type" value="Genomic_DNA"/>
</dbReference>
<feature type="region of interest" description="Disordered" evidence="1">
    <location>
        <begin position="124"/>
        <end position="154"/>
    </location>
</feature>
<gene>
    <name evidence="2" type="ORF">OC842_005267</name>
</gene>
<dbReference type="PANTHER" id="PTHR14614:SF132">
    <property type="entry name" value="PROTEIN-LYSINE METHYLTRANSFERASE C42C1.13"/>
    <property type="match status" value="1"/>
</dbReference>
<evidence type="ECO:0000313" key="2">
    <source>
        <dbReference type="EMBL" id="KAK0526177.1"/>
    </source>
</evidence>
<feature type="region of interest" description="Disordered" evidence="1">
    <location>
        <begin position="356"/>
        <end position="384"/>
    </location>
</feature>
<dbReference type="GO" id="GO:0008757">
    <property type="term" value="F:S-adenosylmethionine-dependent methyltransferase activity"/>
    <property type="evidence" value="ECO:0007669"/>
    <property type="project" value="UniProtKB-ARBA"/>
</dbReference>
<reference evidence="2" key="1">
    <citation type="journal article" date="2023" name="PhytoFront">
        <title>Draft Genome Resources of Seven Strains of Tilletia horrida, Causal Agent of Kernel Smut of Rice.</title>
        <authorList>
            <person name="Khanal S."/>
            <person name="Antony Babu S."/>
            <person name="Zhou X.G."/>
        </authorList>
    </citation>
    <scope>NUCLEOTIDE SEQUENCE</scope>
    <source>
        <strain evidence="2">TX3</strain>
    </source>
</reference>
<proteinExistence type="predicted"/>
<evidence type="ECO:0000256" key="1">
    <source>
        <dbReference type="SAM" id="MobiDB-lite"/>
    </source>
</evidence>